<reference evidence="2" key="2">
    <citation type="submission" date="2021-05" db="EMBL/GenBank/DDBJ databases">
        <authorList>
            <person name="Moolhuijzen P.M."/>
            <person name="Moffat C.S."/>
        </authorList>
    </citation>
    <scope>NUCLEOTIDE SEQUENCE</scope>
    <source>
        <strain evidence="2">86-124</strain>
    </source>
</reference>
<dbReference type="EMBL" id="NQIK02000005">
    <property type="protein sequence ID" value="KAF7570643.1"/>
    <property type="molecule type" value="Genomic_DNA"/>
</dbReference>
<protein>
    <submittedName>
        <fullName evidence="2">Uncharacterized protein</fullName>
    </submittedName>
</protein>
<comment type="caution">
    <text evidence="2">The sequence shown here is derived from an EMBL/GenBank/DDBJ whole genome shotgun (WGS) entry which is preliminary data.</text>
</comment>
<name>A0A5M9L605_9PLEO</name>
<evidence type="ECO:0000313" key="2">
    <source>
        <dbReference type="EMBL" id="KAI1514440.1"/>
    </source>
</evidence>
<evidence type="ECO:0000313" key="3">
    <source>
        <dbReference type="Proteomes" id="UP000249757"/>
    </source>
</evidence>
<proteinExistence type="predicted"/>
<dbReference type="Proteomes" id="UP000249757">
    <property type="component" value="Unassembled WGS sequence"/>
</dbReference>
<gene>
    <name evidence="2" type="ORF">Ptr86124_007070</name>
    <name evidence="1" type="ORF">PtrM4_106450</name>
</gene>
<dbReference type="EMBL" id="NRDI02000008">
    <property type="protein sequence ID" value="KAI1514440.1"/>
    <property type="molecule type" value="Genomic_DNA"/>
</dbReference>
<reference evidence="1" key="1">
    <citation type="journal article" date="2018" name="BMC Genomics">
        <title>Comparative genomics of the wheat fungal pathogen Pyrenophora tritici-repentis reveals chromosomal variations and genome plasticity.</title>
        <authorList>
            <person name="Moolhuijzen P."/>
            <person name="See P.T."/>
            <person name="Hane J.K."/>
            <person name="Shi G."/>
            <person name="Liu Z."/>
            <person name="Oliver R.P."/>
            <person name="Moffat C.S."/>
        </authorList>
    </citation>
    <scope>NUCLEOTIDE SEQUENCE [LARGE SCALE GENOMIC DNA]</scope>
    <source>
        <strain evidence="1">M4</strain>
    </source>
</reference>
<accession>A0A5M9L605</accession>
<sequence>MGPQGIIGQTSTIDTCASGLVVGSISHFHSGLMLSGLML</sequence>
<reference evidence="3" key="4">
    <citation type="journal article" date="2022" name="Microb. Genom.">
        <title>A global pangenome for the wheat fungal pathogen Pyrenophora tritici-repentis and prediction of effector protein structural homology.</title>
        <authorList>
            <person name="Moolhuijzen P.M."/>
            <person name="See P.T."/>
            <person name="Shi G."/>
            <person name="Powell H.R."/>
            <person name="Cockram J."/>
            <person name="Jorgensen L.N."/>
            <person name="Benslimane H."/>
            <person name="Strelkov S.E."/>
            <person name="Turner J."/>
            <person name="Liu Z."/>
            <person name="Moffat C.S."/>
        </authorList>
    </citation>
    <scope>NUCLEOTIDE SEQUENCE [LARGE SCALE GENOMIC DNA]</scope>
</reference>
<reference evidence="2" key="3">
    <citation type="journal article" date="2022" name="bioRxiv">
        <title>A global pangenome for the wheat fungal pathogen Pyrenophora tritici-repentis and prediction of effector protein structural homology.</title>
        <authorList>
            <person name="Moolhuijzen P."/>
            <person name="See P.T."/>
            <person name="Shi G."/>
            <person name="Powell H.R."/>
            <person name="Cockram J."/>
            <person name="Jorgensen L.N."/>
            <person name="Benslimane H."/>
            <person name="Strelkov S.E."/>
            <person name="Turner J."/>
            <person name="Liu Z."/>
            <person name="Moffat C.S."/>
        </authorList>
    </citation>
    <scope>NUCLEOTIDE SEQUENCE</scope>
    <source>
        <strain evidence="2">86-124</strain>
    </source>
</reference>
<dbReference type="AlphaFoldDB" id="A0A5M9L605"/>
<keyword evidence="3" id="KW-1185">Reference proteome</keyword>
<organism evidence="2 3">
    <name type="scientific">Pyrenophora tritici-repentis</name>
    <dbReference type="NCBI Taxonomy" id="45151"/>
    <lineage>
        <taxon>Eukaryota</taxon>
        <taxon>Fungi</taxon>
        <taxon>Dikarya</taxon>
        <taxon>Ascomycota</taxon>
        <taxon>Pezizomycotina</taxon>
        <taxon>Dothideomycetes</taxon>
        <taxon>Pleosporomycetidae</taxon>
        <taxon>Pleosporales</taxon>
        <taxon>Pleosporineae</taxon>
        <taxon>Pleosporaceae</taxon>
        <taxon>Pyrenophora</taxon>
    </lineage>
</organism>
<dbReference type="Proteomes" id="UP000245464">
    <property type="component" value="Chromosome 5"/>
</dbReference>
<evidence type="ECO:0000313" key="1">
    <source>
        <dbReference type="EMBL" id="KAF7570643.1"/>
    </source>
</evidence>